<dbReference type="OrthoDB" id="273829at2759"/>
<accession>A0A0M9FV60</accession>
<feature type="compositionally biased region" description="Basic and acidic residues" evidence="1">
    <location>
        <begin position="250"/>
        <end position="264"/>
    </location>
</feature>
<feature type="compositionally biased region" description="Acidic residues" evidence="1">
    <location>
        <begin position="200"/>
        <end position="211"/>
    </location>
</feature>
<proteinExistence type="predicted"/>
<dbReference type="GeneID" id="26907842"/>
<evidence type="ECO:0000313" key="2">
    <source>
        <dbReference type="EMBL" id="KPA76725.1"/>
    </source>
</evidence>
<feature type="region of interest" description="Disordered" evidence="1">
    <location>
        <begin position="181"/>
        <end position="211"/>
    </location>
</feature>
<dbReference type="Proteomes" id="UP000037923">
    <property type="component" value="Unassembled WGS sequence"/>
</dbReference>
<evidence type="ECO:0000313" key="3">
    <source>
        <dbReference type="Proteomes" id="UP000037923"/>
    </source>
</evidence>
<feature type="region of interest" description="Disordered" evidence="1">
    <location>
        <begin position="1"/>
        <end position="69"/>
    </location>
</feature>
<name>A0A0M9FV60_LEPPY</name>
<dbReference type="AlphaFoldDB" id="A0A0M9FV60"/>
<feature type="compositionally biased region" description="Low complexity" evidence="1">
    <location>
        <begin position="9"/>
        <end position="19"/>
    </location>
</feature>
<organism evidence="2 3">
    <name type="scientific">Leptomonas pyrrhocoris</name>
    <name type="common">Firebug parasite</name>
    <dbReference type="NCBI Taxonomy" id="157538"/>
    <lineage>
        <taxon>Eukaryota</taxon>
        <taxon>Discoba</taxon>
        <taxon>Euglenozoa</taxon>
        <taxon>Kinetoplastea</taxon>
        <taxon>Metakinetoplastina</taxon>
        <taxon>Trypanosomatida</taxon>
        <taxon>Trypanosomatidae</taxon>
        <taxon>Leishmaniinae</taxon>
        <taxon>Leptomonas</taxon>
    </lineage>
</organism>
<feature type="compositionally biased region" description="Low complexity" evidence="1">
    <location>
        <begin position="323"/>
        <end position="332"/>
    </location>
</feature>
<feature type="region of interest" description="Disordered" evidence="1">
    <location>
        <begin position="302"/>
        <end position="343"/>
    </location>
</feature>
<gene>
    <name evidence="2" type="ORF">ABB37_07557</name>
</gene>
<dbReference type="RefSeq" id="XP_015655164.1">
    <property type="nucleotide sequence ID" value="XM_015806242.1"/>
</dbReference>
<dbReference type="EMBL" id="LGTL01000019">
    <property type="protein sequence ID" value="KPA76725.1"/>
    <property type="molecule type" value="Genomic_DNA"/>
</dbReference>
<keyword evidence="3" id="KW-1185">Reference proteome</keyword>
<feature type="compositionally biased region" description="Low complexity" evidence="1">
    <location>
        <begin position="302"/>
        <end position="315"/>
    </location>
</feature>
<evidence type="ECO:0000256" key="1">
    <source>
        <dbReference type="SAM" id="MobiDB-lite"/>
    </source>
</evidence>
<protein>
    <submittedName>
        <fullName evidence="2">Uncharacterized protein</fullName>
    </submittedName>
</protein>
<feature type="region of interest" description="Disordered" evidence="1">
    <location>
        <begin position="250"/>
        <end position="287"/>
    </location>
</feature>
<sequence length="396" mass="42187">MSLFDDDGSLSPSNSASSSDVDEGTLPLRAPPVPLSRSAGAAASSFDVPVNGNNKYNNNSGGGGGAPLTVLEQRRRMVEADEAGRLFGGRGTAPWRSALMGPPPASSTPGETSKFGSSIAAAMNLRREEKEKTLLRRLQQQRRAEDENGEGNALAQTDLEVGVFVTASYKAMLQRNIRPVAKGAHRTDTDDQLAQRGNADSEDAQEEDDSDPLSAYLRQLEHRRHASTIVPAKAAAGDYYDQIMKAPLREEKNDREGNVAKQHEVSSAVRAAENDSSDLSSDPTRVAPPTLAELQDLVGAAAAPSAAPTSSSSYAQPEDALRSSASAVSSVATNEQSQPSVVDAEREEHSAVLAHARLVYDTREARRRRTGTDATVQACARRCDDRIASALFCSLK</sequence>
<reference evidence="2 3" key="1">
    <citation type="submission" date="2015-07" db="EMBL/GenBank/DDBJ databases">
        <title>High-quality genome of monoxenous trypanosomatid Leptomonas pyrrhocoris.</title>
        <authorList>
            <person name="Flegontov P."/>
            <person name="Butenko A."/>
            <person name="Firsov S."/>
            <person name="Vlcek C."/>
            <person name="Logacheva M.D."/>
            <person name="Field M."/>
            <person name="Filatov D."/>
            <person name="Flegontova O."/>
            <person name="Gerasimov E."/>
            <person name="Jackson A.P."/>
            <person name="Kelly S."/>
            <person name="Opperdoes F."/>
            <person name="O'Reilly A."/>
            <person name="Votypka J."/>
            <person name="Yurchenko V."/>
            <person name="Lukes J."/>
        </authorList>
    </citation>
    <scope>NUCLEOTIDE SEQUENCE [LARGE SCALE GENOMIC DNA]</scope>
    <source>
        <strain evidence="2">H10</strain>
    </source>
</reference>
<comment type="caution">
    <text evidence="2">The sequence shown here is derived from an EMBL/GenBank/DDBJ whole genome shotgun (WGS) entry which is preliminary data.</text>
</comment>
<dbReference type="OMA" id="NRGAQWR"/>
<dbReference type="VEuPathDB" id="TriTrypDB:LpyrH10_19_1080"/>